<name>W8X1D4_CASD6</name>
<organism evidence="1 2">
    <name type="scientific">Castellaniella defragrans (strain DSM 12143 / CCUG 39792 / 65Phen)</name>
    <name type="common">Alcaligenes defragrans</name>
    <dbReference type="NCBI Taxonomy" id="1437824"/>
    <lineage>
        <taxon>Bacteria</taxon>
        <taxon>Pseudomonadati</taxon>
        <taxon>Pseudomonadota</taxon>
        <taxon>Betaproteobacteria</taxon>
        <taxon>Burkholderiales</taxon>
        <taxon>Alcaligenaceae</taxon>
        <taxon>Castellaniella</taxon>
    </lineage>
</organism>
<dbReference type="HOGENOM" id="CLU_3078023_0_0_4"/>
<evidence type="ECO:0000313" key="1">
    <source>
        <dbReference type="EMBL" id="CDM23097.1"/>
    </source>
</evidence>
<accession>W8X1D4</accession>
<sequence>MECHVVSRSGYGRRRRRPVFACTAESLSVAPRRCRKLHRARVERNSAPRREA</sequence>
<evidence type="ECO:0000313" key="2">
    <source>
        <dbReference type="Proteomes" id="UP000019805"/>
    </source>
</evidence>
<dbReference type="KEGG" id="cdn:BN940_03111"/>
<proteinExistence type="predicted"/>
<dbReference type="AlphaFoldDB" id="W8X1D4"/>
<dbReference type="EMBL" id="HG916765">
    <property type="protein sequence ID" value="CDM23097.1"/>
    <property type="molecule type" value="Genomic_DNA"/>
</dbReference>
<protein>
    <submittedName>
        <fullName evidence="1">Uncharacterized protein</fullName>
    </submittedName>
</protein>
<keyword evidence="2" id="KW-1185">Reference proteome</keyword>
<dbReference type="Proteomes" id="UP000019805">
    <property type="component" value="Chromosome"/>
</dbReference>
<gene>
    <name evidence="1" type="ORF">BN940_03111</name>
</gene>
<reference evidence="1 2" key="1">
    <citation type="journal article" date="2014" name="BMC Microbiol.">
        <title>The oxygen-independent metabolism of cyclic monoterpenes in Castellaniella defragrans 65Phen.</title>
        <authorList>
            <person name="Petasch J."/>
            <person name="Disch E.M."/>
            <person name="Markert S."/>
            <person name="Becher D."/>
            <person name="Schweder T."/>
            <person name="Huttel B."/>
            <person name="Reinhardt R."/>
            <person name="Harder J."/>
        </authorList>
    </citation>
    <scope>NUCLEOTIDE SEQUENCE [LARGE SCALE GENOMIC DNA]</scope>
    <source>
        <strain evidence="1">65Phen</strain>
    </source>
</reference>